<dbReference type="AlphaFoldDB" id="A0A3E1KAL4"/>
<dbReference type="InterPro" id="IPR051270">
    <property type="entry name" value="Tyrosine-tRNA_ligase_regulator"/>
</dbReference>
<evidence type="ECO:0000259" key="4">
    <source>
        <dbReference type="PROSITE" id="PS50886"/>
    </source>
</evidence>
<dbReference type="PANTHER" id="PTHR11586:SF37">
    <property type="entry name" value="TRNA-BINDING DOMAIN-CONTAINING PROTEIN"/>
    <property type="match status" value="1"/>
</dbReference>
<dbReference type="Proteomes" id="UP000260351">
    <property type="component" value="Unassembled WGS sequence"/>
</dbReference>
<dbReference type="PROSITE" id="PS50886">
    <property type="entry name" value="TRBD"/>
    <property type="match status" value="1"/>
</dbReference>
<evidence type="ECO:0000256" key="3">
    <source>
        <dbReference type="PROSITE-ProRule" id="PRU00209"/>
    </source>
</evidence>
<dbReference type="CDD" id="cd02798">
    <property type="entry name" value="tRNA_bind_CsaA"/>
    <property type="match status" value="1"/>
</dbReference>
<reference evidence="5 6" key="1">
    <citation type="submission" date="2018-08" db="EMBL/GenBank/DDBJ databases">
        <title>Wenzhouxiangella salilacus sp. nov., a novel bacterium isolated from a saline lake in Xinjiang Province, China.</title>
        <authorList>
            <person name="Han S."/>
        </authorList>
    </citation>
    <scope>NUCLEOTIDE SEQUENCE [LARGE SCALE GENOMIC DNA]</scope>
    <source>
        <strain evidence="5 6">XDB06</strain>
    </source>
</reference>
<gene>
    <name evidence="5" type="ORF">DZC52_04820</name>
</gene>
<dbReference type="EMBL" id="QUZK01000021">
    <property type="protein sequence ID" value="RFF31387.1"/>
    <property type="molecule type" value="Genomic_DNA"/>
</dbReference>
<feature type="domain" description="TRNA-binding" evidence="4">
    <location>
        <begin position="12"/>
        <end position="116"/>
    </location>
</feature>
<keyword evidence="1 3" id="KW-0820">tRNA-binding</keyword>
<protein>
    <submittedName>
        <fullName evidence="5">tRNA-binding protein</fullName>
    </submittedName>
</protein>
<comment type="caution">
    <text evidence="5">The sequence shown here is derived from an EMBL/GenBank/DDBJ whole genome shotgun (WGS) entry which is preliminary data.</text>
</comment>
<dbReference type="SUPFAM" id="SSF50249">
    <property type="entry name" value="Nucleic acid-binding proteins"/>
    <property type="match status" value="1"/>
</dbReference>
<organism evidence="5 6">
    <name type="scientific">Wenzhouxiangella sediminis</name>
    <dbReference type="NCBI Taxonomy" id="1792836"/>
    <lineage>
        <taxon>Bacteria</taxon>
        <taxon>Pseudomonadati</taxon>
        <taxon>Pseudomonadota</taxon>
        <taxon>Gammaproteobacteria</taxon>
        <taxon>Chromatiales</taxon>
        <taxon>Wenzhouxiangellaceae</taxon>
        <taxon>Wenzhouxiangella</taxon>
    </lineage>
</organism>
<dbReference type="Pfam" id="PF01588">
    <property type="entry name" value="tRNA_bind"/>
    <property type="match status" value="1"/>
</dbReference>
<dbReference type="NCBIfam" id="NF007495">
    <property type="entry name" value="PRK10089.1-4"/>
    <property type="match status" value="1"/>
</dbReference>
<keyword evidence="2 3" id="KW-0694">RNA-binding</keyword>
<dbReference type="InterPro" id="IPR002547">
    <property type="entry name" value="tRNA-bd_dom"/>
</dbReference>
<dbReference type="NCBIfam" id="TIGR02222">
    <property type="entry name" value="chap_CsaA"/>
    <property type="match status" value="1"/>
</dbReference>
<evidence type="ECO:0000256" key="2">
    <source>
        <dbReference type="ARBA" id="ARBA00022884"/>
    </source>
</evidence>
<dbReference type="Gene3D" id="2.40.50.140">
    <property type="entry name" value="Nucleic acid-binding proteins"/>
    <property type="match status" value="1"/>
</dbReference>
<dbReference type="NCBIfam" id="NF007493">
    <property type="entry name" value="PRK10089.1-2"/>
    <property type="match status" value="1"/>
</dbReference>
<dbReference type="RefSeq" id="WP_116649993.1">
    <property type="nucleotide sequence ID" value="NZ_QUZK01000021.1"/>
</dbReference>
<evidence type="ECO:0000313" key="5">
    <source>
        <dbReference type="EMBL" id="RFF31387.1"/>
    </source>
</evidence>
<dbReference type="FunFam" id="2.40.50.140:FF:000165">
    <property type="entry name" value="Chaperone CsaA"/>
    <property type="match status" value="1"/>
</dbReference>
<dbReference type="GO" id="GO:0000049">
    <property type="term" value="F:tRNA binding"/>
    <property type="evidence" value="ECO:0007669"/>
    <property type="project" value="UniProtKB-UniRule"/>
</dbReference>
<dbReference type="InterPro" id="IPR012340">
    <property type="entry name" value="NA-bd_OB-fold"/>
</dbReference>
<proteinExistence type="predicted"/>
<dbReference type="InterPro" id="IPR008231">
    <property type="entry name" value="CsaA"/>
</dbReference>
<dbReference type="NCBIfam" id="NF007494">
    <property type="entry name" value="PRK10089.1-3"/>
    <property type="match status" value="1"/>
</dbReference>
<keyword evidence="6" id="KW-1185">Reference proteome</keyword>
<dbReference type="OrthoDB" id="9794564at2"/>
<evidence type="ECO:0000256" key="1">
    <source>
        <dbReference type="ARBA" id="ARBA00022555"/>
    </source>
</evidence>
<accession>A0A3E1KAL4</accession>
<evidence type="ECO:0000313" key="6">
    <source>
        <dbReference type="Proteomes" id="UP000260351"/>
    </source>
</evidence>
<dbReference type="PANTHER" id="PTHR11586">
    <property type="entry name" value="TRNA-AMINOACYLATION COFACTOR ARC1 FAMILY MEMBER"/>
    <property type="match status" value="1"/>
</dbReference>
<name>A0A3E1KAL4_9GAMM</name>
<sequence length="116" mass="12840">MDAKNQTIDWGQFEAVELRVGRIVDVQDFPEARQPAWILRVDFGEALGVKKSSARITDHYDRDDLIGRLVVAVVNFPPKQIGPVRSECLVTGFHDEAGRVVLCVPDGEVPPGARLC</sequence>